<reference evidence="1 2" key="1">
    <citation type="submission" date="2024-01" db="EMBL/GenBank/DDBJ databases">
        <title>The genomes of 5 underutilized Papilionoideae crops provide insights into root nodulation and disease resistanc.</title>
        <authorList>
            <person name="Jiang F."/>
        </authorList>
    </citation>
    <scope>NUCLEOTIDE SEQUENCE [LARGE SCALE GENOMIC DNA]</scope>
    <source>
        <strain evidence="1">JINMINGXINNONG_FW02</strain>
        <tissue evidence="1">Leaves</tissue>
    </source>
</reference>
<keyword evidence="2" id="KW-1185">Reference proteome</keyword>
<dbReference type="EMBL" id="JAYMYR010000006">
    <property type="protein sequence ID" value="KAK7356934.1"/>
    <property type="molecule type" value="Genomic_DNA"/>
</dbReference>
<name>A0AAN9MQH5_PHACN</name>
<evidence type="ECO:0000313" key="1">
    <source>
        <dbReference type="EMBL" id="KAK7356934.1"/>
    </source>
</evidence>
<gene>
    <name evidence="1" type="ORF">VNO80_16214</name>
</gene>
<evidence type="ECO:0000313" key="2">
    <source>
        <dbReference type="Proteomes" id="UP001374584"/>
    </source>
</evidence>
<dbReference type="Proteomes" id="UP001374584">
    <property type="component" value="Unassembled WGS sequence"/>
</dbReference>
<protein>
    <submittedName>
        <fullName evidence="1">Uncharacterized protein</fullName>
    </submittedName>
</protein>
<proteinExistence type="predicted"/>
<dbReference type="AlphaFoldDB" id="A0AAN9MQH5"/>
<comment type="caution">
    <text evidence="1">The sequence shown here is derived from an EMBL/GenBank/DDBJ whole genome shotgun (WGS) entry which is preliminary data.</text>
</comment>
<accession>A0AAN9MQH5</accession>
<sequence>MLELHNELEELKRKRIEEMDALKAKKHTIETKDRRQRDNFAKLVLLKNKVLCITEILIELLPTLLFIMLERHIIFLTLRDQAPHMTPGWPSAA</sequence>
<organism evidence="1 2">
    <name type="scientific">Phaseolus coccineus</name>
    <name type="common">Scarlet runner bean</name>
    <name type="synonym">Phaseolus multiflorus</name>
    <dbReference type="NCBI Taxonomy" id="3886"/>
    <lineage>
        <taxon>Eukaryota</taxon>
        <taxon>Viridiplantae</taxon>
        <taxon>Streptophyta</taxon>
        <taxon>Embryophyta</taxon>
        <taxon>Tracheophyta</taxon>
        <taxon>Spermatophyta</taxon>
        <taxon>Magnoliopsida</taxon>
        <taxon>eudicotyledons</taxon>
        <taxon>Gunneridae</taxon>
        <taxon>Pentapetalae</taxon>
        <taxon>rosids</taxon>
        <taxon>fabids</taxon>
        <taxon>Fabales</taxon>
        <taxon>Fabaceae</taxon>
        <taxon>Papilionoideae</taxon>
        <taxon>50 kb inversion clade</taxon>
        <taxon>NPAAA clade</taxon>
        <taxon>indigoferoid/millettioid clade</taxon>
        <taxon>Phaseoleae</taxon>
        <taxon>Phaseolus</taxon>
    </lineage>
</organism>